<proteinExistence type="predicted"/>
<feature type="compositionally biased region" description="Polar residues" evidence="1">
    <location>
        <begin position="55"/>
        <end position="65"/>
    </location>
</feature>
<evidence type="ECO:0000256" key="2">
    <source>
        <dbReference type="SAM" id="Phobius"/>
    </source>
</evidence>
<dbReference type="PANTHER" id="PTHR41532">
    <property type="entry name" value="FIXS PROTEIN"/>
    <property type="match status" value="1"/>
</dbReference>
<dbReference type="EMBL" id="JAUGZK010000003">
    <property type="protein sequence ID" value="MEE2023745.1"/>
    <property type="molecule type" value="Genomic_DNA"/>
</dbReference>
<keyword evidence="2" id="KW-0472">Membrane</keyword>
<gene>
    <name evidence="3" type="primary">ccoS</name>
    <name evidence="3" type="ORF">QWF21_05755</name>
</gene>
<dbReference type="PANTHER" id="PTHR41532:SF1">
    <property type="entry name" value="FIXS PROTEIN"/>
    <property type="match status" value="1"/>
</dbReference>
<name>A0ABU7JDM1_9GAMM</name>
<reference evidence="3 4" key="1">
    <citation type="submission" date="2023-06" db="EMBL/GenBank/DDBJ databases">
        <title>Alkalimonas sp., MEB004 an alkaliphilic bacterium isolated from Lonar Lake, India.</title>
        <authorList>
            <person name="Joshi A."/>
            <person name="Thite S."/>
        </authorList>
    </citation>
    <scope>NUCLEOTIDE SEQUENCE [LARGE SCALE GENOMIC DNA]</scope>
    <source>
        <strain evidence="3 4">MEB004</strain>
    </source>
</reference>
<dbReference type="Proteomes" id="UP001339167">
    <property type="component" value="Unassembled WGS sequence"/>
</dbReference>
<dbReference type="RefSeq" id="WP_330087095.1">
    <property type="nucleotide sequence ID" value="NZ_JAUGZK010000003.1"/>
</dbReference>
<evidence type="ECO:0000313" key="3">
    <source>
        <dbReference type="EMBL" id="MEE2023745.1"/>
    </source>
</evidence>
<keyword evidence="2" id="KW-0812">Transmembrane</keyword>
<accession>A0ABU7JDM1</accession>
<keyword evidence="4" id="KW-1185">Reference proteome</keyword>
<feature type="transmembrane region" description="Helical" evidence="2">
    <location>
        <begin position="6"/>
        <end position="26"/>
    </location>
</feature>
<organism evidence="3 4">
    <name type="scientific">Alkalimonas mucilaginosa</name>
    <dbReference type="NCBI Taxonomy" id="3057676"/>
    <lineage>
        <taxon>Bacteria</taxon>
        <taxon>Pseudomonadati</taxon>
        <taxon>Pseudomonadota</taxon>
        <taxon>Gammaproteobacteria</taxon>
        <taxon>Alkalimonas</taxon>
    </lineage>
</organism>
<sequence>MSVIYVLIPIAVLFVMIGLAIFFWAVKSKQFDDLDKQGFSILFDDEPKAPAKTEPTGQPDHTTNSSDHEPR</sequence>
<evidence type="ECO:0000313" key="4">
    <source>
        <dbReference type="Proteomes" id="UP001339167"/>
    </source>
</evidence>
<dbReference type="NCBIfam" id="TIGR00847">
    <property type="entry name" value="ccoS"/>
    <property type="match status" value="1"/>
</dbReference>
<keyword evidence="2" id="KW-1133">Transmembrane helix</keyword>
<dbReference type="Pfam" id="PF03597">
    <property type="entry name" value="FixS"/>
    <property type="match status" value="1"/>
</dbReference>
<dbReference type="InterPro" id="IPR004714">
    <property type="entry name" value="Cyt_oxidase_maturation_cbb3"/>
</dbReference>
<comment type="caution">
    <text evidence="3">The sequence shown here is derived from an EMBL/GenBank/DDBJ whole genome shotgun (WGS) entry which is preliminary data.</text>
</comment>
<evidence type="ECO:0000256" key="1">
    <source>
        <dbReference type="SAM" id="MobiDB-lite"/>
    </source>
</evidence>
<feature type="region of interest" description="Disordered" evidence="1">
    <location>
        <begin position="46"/>
        <end position="71"/>
    </location>
</feature>
<protein>
    <submittedName>
        <fullName evidence="3">Cbb3-type cytochrome oxidase assembly protein CcoS</fullName>
    </submittedName>
</protein>